<dbReference type="HAMAP" id="MF_01810">
    <property type="entry name" value="YidC_type1"/>
    <property type="match status" value="1"/>
</dbReference>
<accession>A0ABV4ACR5</accession>
<reference evidence="16 17" key="1">
    <citation type="submission" date="2024-07" db="EMBL/GenBank/DDBJ databases">
        <authorList>
            <person name="Ren Q."/>
        </authorList>
    </citation>
    <scope>NUCLEOTIDE SEQUENCE [LARGE SCALE GENOMIC DNA]</scope>
    <source>
        <strain evidence="16 17">REN37</strain>
    </source>
</reference>
<evidence type="ECO:0000256" key="6">
    <source>
        <dbReference type="ARBA" id="ARBA00022692"/>
    </source>
</evidence>
<gene>
    <name evidence="13 16" type="primary">yidC</name>
    <name evidence="16" type="ORF">AB5I84_00550</name>
</gene>
<name>A0ABV4ACR5_9GAMM</name>
<dbReference type="NCBIfam" id="NF002353">
    <property type="entry name" value="PRK01318.1-4"/>
    <property type="match status" value="1"/>
</dbReference>
<dbReference type="PANTHER" id="PTHR12428">
    <property type="entry name" value="OXA1"/>
    <property type="match status" value="1"/>
</dbReference>
<evidence type="ECO:0000256" key="5">
    <source>
        <dbReference type="ARBA" id="ARBA00022475"/>
    </source>
</evidence>
<keyword evidence="9 13" id="KW-0472">Membrane</keyword>
<dbReference type="InterPro" id="IPR028053">
    <property type="entry name" value="Membr_insert_YidC_N"/>
</dbReference>
<keyword evidence="10 13" id="KW-0143">Chaperone</keyword>
<dbReference type="InterPro" id="IPR019998">
    <property type="entry name" value="Membr_insert_YidC"/>
</dbReference>
<feature type="domain" description="Membrane insertase YidC/Oxa/ALB C-terminal" evidence="14">
    <location>
        <begin position="400"/>
        <end position="578"/>
    </location>
</feature>
<feature type="transmembrane region" description="Helical" evidence="13">
    <location>
        <begin position="6"/>
        <end position="23"/>
    </location>
</feature>
<evidence type="ECO:0000256" key="11">
    <source>
        <dbReference type="ARBA" id="ARBA00033245"/>
    </source>
</evidence>
<comment type="subunit">
    <text evidence="13">Interacts with the Sec translocase complex via SecD. Specifically interacts with transmembrane segments of nascent integral membrane proteins during membrane integration.</text>
</comment>
<feature type="transmembrane region" description="Helical" evidence="13">
    <location>
        <begin position="397"/>
        <end position="416"/>
    </location>
</feature>
<dbReference type="Pfam" id="PF14849">
    <property type="entry name" value="YidC_periplas"/>
    <property type="match status" value="1"/>
</dbReference>
<comment type="caution">
    <text evidence="16">The sequence shown here is derived from an EMBL/GenBank/DDBJ whole genome shotgun (WGS) entry which is preliminary data.</text>
</comment>
<evidence type="ECO:0000256" key="13">
    <source>
        <dbReference type="HAMAP-Rule" id="MF_01810"/>
    </source>
</evidence>
<evidence type="ECO:0000256" key="3">
    <source>
        <dbReference type="ARBA" id="ARBA00015325"/>
    </source>
</evidence>
<dbReference type="PRINTS" id="PR00701">
    <property type="entry name" value="60KDINNERMP"/>
</dbReference>
<evidence type="ECO:0000256" key="1">
    <source>
        <dbReference type="ARBA" id="ARBA00004429"/>
    </source>
</evidence>
<evidence type="ECO:0000256" key="2">
    <source>
        <dbReference type="ARBA" id="ARBA00010527"/>
    </source>
</evidence>
<evidence type="ECO:0000259" key="15">
    <source>
        <dbReference type="Pfam" id="PF14849"/>
    </source>
</evidence>
<dbReference type="InterPro" id="IPR028055">
    <property type="entry name" value="YidC/Oxa/ALB_C"/>
</dbReference>
<keyword evidence="7 13" id="KW-0653">Protein transport</keyword>
<dbReference type="InterPro" id="IPR038221">
    <property type="entry name" value="YidC_periplasmic_sf"/>
</dbReference>
<organism evidence="16 17">
    <name type="scientific">Isoalcanivorax beigongshangi</name>
    <dbReference type="NCBI Taxonomy" id="3238810"/>
    <lineage>
        <taxon>Bacteria</taxon>
        <taxon>Pseudomonadati</taxon>
        <taxon>Pseudomonadota</taxon>
        <taxon>Gammaproteobacteria</taxon>
        <taxon>Oceanospirillales</taxon>
        <taxon>Alcanivoracaceae</taxon>
        <taxon>Isoalcanivorax</taxon>
    </lineage>
</organism>
<evidence type="ECO:0000256" key="8">
    <source>
        <dbReference type="ARBA" id="ARBA00022989"/>
    </source>
</evidence>
<evidence type="ECO:0000256" key="12">
    <source>
        <dbReference type="ARBA" id="ARBA00033342"/>
    </source>
</evidence>
<dbReference type="Proteomes" id="UP001562065">
    <property type="component" value="Unassembled WGS sequence"/>
</dbReference>
<dbReference type="InterPro" id="IPR001708">
    <property type="entry name" value="YidC/ALB3/OXA1/COX18"/>
</dbReference>
<dbReference type="CDD" id="cd19961">
    <property type="entry name" value="EcYidC-like_peri"/>
    <property type="match status" value="1"/>
</dbReference>
<dbReference type="NCBIfam" id="TIGR03593">
    <property type="entry name" value="yidC_nterm"/>
    <property type="match status" value="1"/>
</dbReference>
<comment type="subcellular location">
    <subcellularLocation>
        <location evidence="1">Cell inner membrane</location>
        <topology evidence="1">Multi-pass membrane protein</topology>
    </subcellularLocation>
    <subcellularLocation>
        <location evidence="13">Cell membrane</location>
        <topology evidence="13">Multi-pass membrane protein</topology>
    </subcellularLocation>
</comment>
<dbReference type="PRINTS" id="PR01900">
    <property type="entry name" value="YIDCPROTEIN"/>
</dbReference>
<evidence type="ECO:0000313" key="17">
    <source>
        <dbReference type="Proteomes" id="UP001562065"/>
    </source>
</evidence>
<evidence type="ECO:0000256" key="7">
    <source>
        <dbReference type="ARBA" id="ARBA00022927"/>
    </source>
</evidence>
<dbReference type="Pfam" id="PF02096">
    <property type="entry name" value="60KD_IMP"/>
    <property type="match status" value="1"/>
</dbReference>
<feature type="domain" description="Membrane insertase YidC N-terminal" evidence="15">
    <location>
        <begin position="91"/>
        <end position="374"/>
    </location>
</feature>
<dbReference type="EMBL" id="JBGCUO010000001">
    <property type="protein sequence ID" value="MEY1660632.1"/>
    <property type="molecule type" value="Genomic_DNA"/>
</dbReference>
<evidence type="ECO:0000256" key="9">
    <source>
        <dbReference type="ARBA" id="ARBA00023136"/>
    </source>
</evidence>
<keyword evidence="17" id="KW-1185">Reference proteome</keyword>
<keyword evidence="8 13" id="KW-1133">Transmembrane helix</keyword>
<dbReference type="RefSeq" id="WP_369453879.1">
    <property type="nucleotide sequence ID" value="NZ_JBGCUO010000001.1"/>
</dbReference>
<dbReference type="NCBIfam" id="TIGR03592">
    <property type="entry name" value="yidC_oxa1_cterm"/>
    <property type="match status" value="1"/>
</dbReference>
<keyword evidence="5 13" id="KW-1003">Cell membrane</keyword>
<feature type="transmembrane region" description="Helical" evidence="13">
    <location>
        <begin position="463"/>
        <end position="486"/>
    </location>
</feature>
<feature type="transmembrane region" description="Helical" evidence="13">
    <location>
        <begin position="506"/>
        <end position="523"/>
    </location>
</feature>
<evidence type="ECO:0000313" key="16">
    <source>
        <dbReference type="EMBL" id="MEY1660632.1"/>
    </source>
</evidence>
<feature type="transmembrane region" description="Helical" evidence="13">
    <location>
        <begin position="544"/>
        <end position="564"/>
    </location>
</feature>
<comment type="similarity">
    <text evidence="2 13">Belongs to the OXA1/ALB3/YidC family. Type 1 subfamily.</text>
</comment>
<dbReference type="InterPro" id="IPR047196">
    <property type="entry name" value="YidC_ALB_C"/>
</dbReference>
<protein>
    <recommendedName>
        <fullName evidence="3 13">Membrane protein insertase YidC</fullName>
    </recommendedName>
    <alternativeName>
        <fullName evidence="12 13">Foldase YidC</fullName>
    </alternativeName>
    <alternativeName>
        <fullName evidence="11 13">Membrane integrase YidC</fullName>
    </alternativeName>
    <alternativeName>
        <fullName evidence="13">Membrane protein YidC</fullName>
    </alternativeName>
</protein>
<evidence type="ECO:0000256" key="4">
    <source>
        <dbReference type="ARBA" id="ARBA00022448"/>
    </source>
</evidence>
<keyword evidence="6 13" id="KW-0812">Transmembrane</keyword>
<dbReference type="NCBIfam" id="NF002352">
    <property type="entry name" value="PRK01318.1-3"/>
    <property type="match status" value="1"/>
</dbReference>
<sequence length="583" mass="65484">MDLKRALILTAIAVVTYLMILAWQKDYGHPASANVTQEQPATLVPGDVPDAELSARTDSDVPAAVENSDSLTPAVEADIDEQATTGSDRIVRIRTDVLALEIDRLGGDIVRAALLNYPRSLDDNAQPFVLLERTSARQYVAQSGLVGANGTDTAEGRPLWNVSARSFRLGDNDFELDVDLTLTQPGGVEIIKRFTLERGSYLVRQSHIVRNNSNAPWRGALYGQIKRDGTDDPGRESAGFAPLPTYLGAAYWSAEKAYNKLKFSDMEDSRKALSLKETGGWVAMIQHYFLSAWVPDNTRTNTFTSVHRKVAGTDEYLLRFVSPLTTVEPGQEGVLYAEFYAGPKEQDVLAGISPGLDMTVDYGPLWFISQPIFALLVFLQSGHISVFGSQFDLGFGVGNWGVAIILLTLILKLLFYKLSAASYRSMARMRKVAPEMQRIREQHKDDRQKASMEMMKLYQTEKINPLGGCLPMLVQMPVFISLYYVLLESVELRQAPFFLWIHDLSVMDPWFVLPLLMGASMWFQMRLNPTPPDPTQAQVMKWMPVIFTVFFLWFPAGLVLYWLTNNLLSIAQQWFITRKIERE</sequence>
<evidence type="ECO:0000256" key="10">
    <source>
        <dbReference type="ARBA" id="ARBA00023186"/>
    </source>
</evidence>
<comment type="function">
    <text evidence="13">Required for the insertion and/or proper folding and/or complex formation of integral membrane proteins into the membrane. Involved in integration of membrane proteins that insert both dependently and independently of the Sec translocase complex, as well as at least some lipoproteins. Aids folding of multispanning membrane proteins.</text>
</comment>
<proteinExistence type="inferred from homology"/>
<dbReference type="PANTHER" id="PTHR12428:SF65">
    <property type="entry name" value="CYTOCHROME C OXIDASE ASSEMBLY PROTEIN COX18, MITOCHONDRIAL"/>
    <property type="match status" value="1"/>
</dbReference>
<dbReference type="Gene3D" id="2.70.98.90">
    <property type="match status" value="1"/>
</dbReference>
<dbReference type="CDD" id="cd20070">
    <property type="entry name" value="5TM_YidC_Alb3"/>
    <property type="match status" value="1"/>
</dbReference>
<evidence type="ECO:0000259" key="14">
    <source>
        <dbReference type="Pfam" id="PF02096"/>
    </source>
</evidence>
<keyword evidence="4 13" id="KW-0813">Transport</keyword>